<feature type="transmembrane region" description="Helical" evidence="6">
    <location>
        <begin position="143"/>
        <end position="164"/>
    </location>
</feature>
<dbReference type="OrthoDB" id="28257at2759"/>
<keyword evidence="5 6" id="KW-0472">Membrane</keyword>
<evidence type="ECO:0000256" key="2">
    <source>
        <dbReference type="ARBA" id="ARBA00008096"/>
    </source>
</evidence>
<evidence type="ECO:0000313" key="7">
    <source>
        <dbReference type="EMBL" id="ANB11194.1"/>
    </source>
</evidence>
<dbReference type="RefSeq" id="XP_018733671.1">
    <property type="nucleotide sequence ID" value="XM_018881040.1"/>
</dbReference>
<proteinExistence type="inferred from homology"/>
<dbReference type="GO" id="GO:0097020">
    <property type="term" value="F:COPII receptor activity"/>
    <property type="evidence" value="ECO:0007669"/>
    <property type="project" value="InterPro"/>
</dbReference>
<dbReference type="Proteomes" id="UP000189580">
    <property type="component" value="Chromosome c"/>
</dbReference>
<evidence type="ECO:0000256" key="4">
    <source>
        <dbReference type="ARBA" id="ARBA00022989"/>
    </source>
</evidence>
<dbReference type="GO" id="GO:0006888">
    <property type="term" value="P:endoplasmic reticulum to Golgi vesicle-mediated transport"/>
    <property type="evidence" value="ECO:0007669"/>
    <property type="project" value="InterPro"/>
</dbReference>
<evidence type="ECO:0000256" key="5">
    <source>
        <dbReference type="ARBA" id="ARBA00023136"/>
    </source>
</evidence>
<organism evidence="7 8">
    <name type="scientific">Sugiyamaella lignohabitans</name>
    <dbReference type="NCBI Taxonomy" id="796027"/>
    <lineage>
        <taxon>Eukaryota</taxon>
        <taxon>Fungi</taxon>
        <taxon>Dikarya</taxon>
        <taxon>Ascomycota</taxon>
        <taxon>Saccharomycotina</taxon>
        <taxon>Dipodascomycetes</taxon>
        <taxon>Dipodascales</taxon>
        <taxon>Trichomonascaceae</taxon>
        <taxon>Sugiyamaella</taxon>
    </lineage>
</organism>
<protein>
    <submittedName>
        <fullName evidence="7">Svp26p</fullName>
    </submittedName>
</protein>
<keyword evidence="8" id="KW-1185">Reference proteome</keyword>
<dbReference type="InterPro" id="IPR007277">
    <property type="entry name" value="Svp26/Tex261"/>
</dbReference>
<evidence type="ECO:0000256" key="3">
    <source>
        <dbReference type="ARBA" id="ARBA00022692"/>
    </source>
</evidence>
<dbReference type="KEGG" id="slb:AWJ20_3996"/>
<accession>A0A167C445</accession>
<gene>
    <name evidence="7" type="primary">SVP26</name>
    <name evidence="7" type="ORF">AWJ20_3996</name>
</gene>
<dbReference type="GO" id="GO:0005789">
    <property type="term" value="C:endoplasmic reticulum membrane"/>
    <property type="evidence" value="ECO:0007669"/>
    <property type="project" value="TreeGrafter"/>
</dbReference>
<evidence type="ECO:0000313" key="8">
    <source>
        <dbReference type="Proteomes" id="UP000189580"/>
    </source>
</evidence>
<dbReference type="GeneID" id="30036078"/>
<feature type="transmembrane region" description="Helical" evidence="6">
    <location>
        <begin position="92"/>
        <end position="112"/>
    </location>
</feature>
<comment type="subcellular location">
    <subcellularLocation>
        <location evidence="1">Membrane</location>
        <topology evidence="1">Multi-pass membrane protein</topology>
    </subcellularLocation>
</comment>
<dbReference type="EMBL" id="CP014500">
    <property type="protein sequence ID" value="ANB11194.1"/>
    <property type="molecule type" value="Genomic_DNA"/>
</dbReference>
<comment type="similarity">
    <text evidence="2">Belongs to the SVP26 family.</text>
</comment>
<evidence type="ECO:0000256" key="1">
    <source>
        <dbReference type="ARBA" id="ARBA00004141"/>
    </source>
</evidence>
<keyword evidence="4 6" id="KW-1133">Transmembrane helix</keyword>
<dbReference type="GO" id="GO:0000139">
    <property type="term" value="C:Golgi membrane"/>
    <property type="evidence" value="ECO:0007669"/>
    <property type="project" value="TreeGrafter"/>
</dbReference>
<dbReference type="AlphaFoldDB" id="A0A167C445"/>
<keyword evidence="3 6" id="KW-0812">Transmembrane</keyword>
<sequence length="227" mass="25342">MVVLTLLSYLGTLSAFVFLTMAVASGLYYLSEQVEEHTVWTKTVLTRAIYGIIGIHVLLLIFDGFPWLLTVGSIATHILYLQNLKRFPFIQLYSGIFISSCIAVVANHWLWFRYFSDPSIPPAIILIERPDYAGPTHPPFSQVASFFGICVWLIPFSLFISLSVGDNVLPTSYSTNFDNDQDESGAAKAKRRSAGLAKVAVEWFYKVIADIGRKFGYEIETGKGPLI</sequence>
<evidence type="ECO:0000256" key="6">
    <source>
        <dbReference type="SAM" id="Phobius"/>
    </source>
</evidence>
<name>A0A167C445_9ASCO</name>
<reference evidence="7 8" key="1">
    <citation type="submission" date="2016-02" db="EMBL/GenBank/DDBJ databases">
        <title>Complete genome sequence and transcriptome regulation of the pentose utilising yeast Sugiyamaella lignohabitans.</title>
        <authorList>
            <person name="Bellasio M."/>
            <person name="Peymann A."/>
            <person name="Valli M."/>
            <person name="Sipitzky M."/>
            <person name="Graf A."/>
            <person name="Sauer M."/>
            <person name="Marx H."/>
            <person name="Mattanovich D."/>
        </authorList>
    </citation>
    <scope>NUCLEOTIDE SEQUENCE [LARGE SCALE GENOMIC DNA]</scope>
    <source>
        <strain evidence="7 8">CBS 10342</strain>
    </source>
</reference>
<dbReference type="PANTHER" id="PTHR13144:SF0">
    <property type="entry name" value="PROTEIN TEX261"/>
    <property type="match status" value="1"/>
</dbReference>
<dbReference type="Pfam" id="PF04148">
    <property type="entry name" value="Erv26"/>
    <property type="match status" value="1"/>
</dbReference>
<dbReference type="PANTHER" id="PTHR13144">
    <property type="entry name" value="TEX261 PROTEIN"/>
    <property type="match status" value="1"/>
</dbReference>
<dbReference type="GO" id="GO:0030134">
    <property type="term" value="C:COPII-coated ER to Golgi transport vesicle"/>
    <property type="evidence" value="ECO:0007669"/>
    <property type="project" value="TreeGrafter"/>
</dbReference>
<feature type="transmembrane region" description="Helical" evidence="6">
    <location>
        <begin position="48"/>
        <end position="80"/>
    </location>
</feature>